<evidence type="ECO:0000256" key="1">
    <source>
        <dbReference type="ARBA" id="ARBA00022679"/>
    </source>
</evidence>
<dbReference type="Pfam" id="PF00583">
    <property type="entry name" value="Acetyltransf_1"/>
    <property type="match status" value="1"/>
</dbReference>
<dbReference type="PANTHER" id="PTHR43877:SF2">
    <property type="entry name" value="AMINOALKYLPHOSPHONATE N-ACETYLTRANSFERASE-RELATED"/>
    <property type="match status" value="1"/>
</dbReference>
<dbReference type="Gene3D" id="3.40.630.30">
    <property type="match status" value="1"/>
</dbReference>
<evidence type="ECO:0000256" key="2">
    <source>
        <dbReference type="ARBA" id="ARBA00023315"/>
    </source>
</evidence>
<dbReference type="InterPro" id="IPR000182">
    <property type="entry name" value="GNAT_dom"/>
</dbReference>
<reference evidence="4" key="1">
    <citation type="submission" date="2023-02" db="EMBL/GenBank/DDBJ databases">
        <title>Actinokineospora globicatena NBRC 15670.</title>
        <authorList>
            <person name="Ichikawa N."/>
            <person name="Sato H."/>
            <person name="Tonouchi N."/>
        </authorList>
    </citation>
    <scope>NUCLEOTIDE SEQUENCE</scope>
    <source>
        <strain evidence="4">NBRC 15670</strain>
    </source>
</reference>
<evidence type="ECO:0000313" key="4">
    <source>
        <dbReference type="EMBL" id="GLW92668.1"/>
    </source>
</evidence>
<protein>
    <recommendedName>
        <fullName evidence="3">N-acetyltransferase domain-containing protein</fullName>
    </recommendedName>
</protein>
<evidence type="ECO:0000313" key="5">
    <source>
        <dbReference type="Proteomes" id="UP001165042"/>
    </source>
</evidence>
<accession>A0A9W6QQ79</accession>
<dbReference type="GO" id="GO:0016747">
    <property type="term" value="F:acyltransferase activity, transferring groups other than amino-acyl groups"/>
    <property type="evidence" value="ECO:0007669"/>
    <property type="project" value="InterPro"/>
</dbReference>
<gene>
    <name evidence="4" type="ORF">Aglo03_34840</name>
</gene>
<proteinExistence type="predicted"/>
<keyword evidence="1" id="KW-0808">Transferase</keyword>
<keyword evidence="5" id="KW-1185">Reference proteome</keyword>
<feature type="domain" description="N-acetyltransferase" evidence="3">
    <location>
        <begin position="13"/>
        <end position="166"/>
    </location>
</feature>
<dbReference type="AlphaFoldDB" id="A0A9W6QQ79"/>
<dbReference type="InterPro" id="IPR016181">
    <property type="entry name" value="Acyl_CoA_acyltransferase"/>
</dbReference>
<sequence length="166" mass="18380">MPAARARTTLTIMAIRRASPADWSAIRAIRIAALTEAPYAFASNLARELPYDEDHWRSWPLRHAVFLAFDGDEPVAISVGIPGDEVEMISVWTAPAARGTALATEMVETVVAWAKAEGATAVKAWVVETNPRARRFYDRLGFRPTGEEMAYPNDPAITEYHLSRPL</sequence>
<dbReference type="InterPro" id="IPR050832">
    <property type="entry name" value="Bact_Acetyltransf"/>
</dbReference>
<keyword evidence="2" id="KW-0012">Acyltransferase</keyword>
<dbReference type="PANTHER" id="PTHR43877">
    <property type="entry name" value="AMINOALKYLPHOSPHONATE N-ACETYLTRANSFERASE-RELATED-RELATED"/>
    <property type="match status" value="1"/>
</dbReference>
<dbReference type="CDD" id="cd04301">
    <property type="entry name" value="NAT_SF"/>
    <property type="match status" value="1"/>
</dbReference>
<dbReference type="SUPFAM" id="SSF55729">
    <property type="entry name" value="Acyl-CoA N-acyltransferases (Nat)"/>
    <property type="match status" value="1"/>
</dbReference>
<comment type="caution">
    <text evidence="4">The sequence shown here is derived from an EMBL/GenBank/DDBJ whole genome shotgun (WGS) entry which is preliminary data.</text>
</comment>
<organism evidence="4 5">
    <name type="scientific">Actinokineospora globicatena</name>
    <dbReference type="NCBI Taxonomy" id="103729"/>
    <lineage>
        <taxon>Bacteria</taxon>
        <taxon>Bacillati</taxon>
        <taxon>Actinomycetota</taxon>
        <taxon>Actinomycetes</taxon>
        <taxon>Pseudonocardiales</taxon>
        <taxon>Pseudonocardiaceae</taxon>
        <taxon>Actinokineospora</taxon>
    </lineage>
</organism>
<dbReference type="EMBL" id="BSSD01000005">
    <property type="protein sequence ID" value="GLW92668.1"/>
    <property type="molecule type" value="Genomic_DNA"/>
</dbReference>
<dbReference type="PROSITE" id="PS51186">
    <property type="entry name" value="GNAT"/>
    <property type="match status" value="1"/>
</dbReference>
<evidence type="ECO:0000259" key="3">
    <source>
        <dbReference type="PROSITE" id="PS51186"/>
    </source>
</evidence>
<dbReference type="Proteomes" id="UP001165042">
    <property type="component" value="Unassembled WGS sequence"/>
</dbReference>
<name>A0A9W6QQ79_9PSEU</name>